<sequence length="71" mass="7839">MFGPVSRAPSSGREPSADVYFVRCSQGQMIQKRCHMTRDNESTALLRHDSDEAPARCGNVRLSNQGRCPAT</sequence>
<evidence type="ECO:0000313" key="1">
    <source>
        <dbReference type="EMBL" id="KAF0035769.1"/>
    </source>
</evidence>
<dbReference type="Proteomes" id="UP000438429">
    <property type="component" value="Unassembled WGS sequence"/>
</dbReference>
<dbReference type="EMBL" id="VEVO01000010">
    <property type="protein sequence ID" value="KAF0035769.1"/>
    <property type="molecule type" value="Genomic_DNA"/>
</dbReference>
<proteinExistence type="predicted"/>
<organism evidence="1 2">
    <name type="scientific">Scophthalmus maximus</name>
    <name type="common">Turbot</name>
    <name type="synonym">Psetta maxima</name>
    <dbReference type="NCBI Taxonomy" id="52904"/>
    <lineage>
        <taxon>Eukaryota</taxon>
        <taxon>Metazoa</taxon>
        <taxon>Chordata</taxon>
        <taxon>Craniata</taxon>
        <taxon>Vertebrata</taxon>
        <taxon>Euteleostomi</taxon>
        <taxon>Actinopterygii</taxon>
        <taxon>Neopterygii</taxon>
        <taxon>Teleostei</taxon>
        <taxon>Neoteleostei</taxon>
        <taxon>Acanthomorphata</taxon>
        <taxon>Carangaria</taxon>
        <taxon>Pleuronectiformes</taxon>
        <taxon>Pleuronectoidei</taxon>
        <taxon>Scophthalmidae</taxon>
        <taxon>Scophthalmus</taxon>
    </lineage>
</organism>
<accession>A0A6A4SSU6</accession>
<evidence type="ECO:0000313" key="2">
    <source>
        <dbReference type="Proteomes" id="UP000438429"/>
    </source>
</evidence>
<name>A0A6A4SSU6_SCOMX</name>
<protein>
    <submittedName>
        <fullName evidence="1">Uncharacterized protein</fullName>
    </submittedName>
</protein>
<reference evidence="1 2" key="1">
    <citation type="submission" date="2019-06" db="EMBL/GenBank/DDBJ databases">
        <title>Draft genomes of female and male turbot (Scophthalmus maximus).</title>
        <authorList>
            <person name="Xu H."/>
            <person name="Xu X.-W."/>
            <person name="Shao C."/>
            <person name="Chen S."/>
        </authorList>
    </citation>
    <scope>NUCLEOTIDE SEQUENCE [LARGE SCALE GENOMIC DNA]</scope>
    <source>
        <strain evidence="1">Ysfricsl-2016a</strain>
        <tissue evidence="1">Blood</tissue>
    </source>
</reference>
<dbReference type="AlphaFoldDB" id="A0A6A4SSU6"/>
<gene>
    <name evidence="1" type="ORF">F2P81_011081</name>
</gene>
<comment type="caution">
    <text evidence="1">The sequence shown here is derived from an EMBL/GenBank/DDBJ whole genome shotgun (WGS) entry which is preliminary data.</text>
</comment>